<evidence type="ECO:0000313" key="3">
    <source>
        <dbReference type="Proteomes" id="UP000319576"/>
    </source>
</evidence>
<evidence type="ECO:0008006" key="4">
    <source>
        <dbReference type="Google" id="ProtNLM"/>
    </source>
</evidence>
<accession>A0A517XLU4</accession>
<name>A0A517XLU4_9BACT</name>
<proteinExistence type="predicted"/>
<protein>
    <recommendedName>
        <fullName evidence="4">Recombination-associated protein RdgC</fullName>
    </recommendedName>
</protein>
<feature type="region of interest" description="Disordered" evidence="1">
    <location>
        <begin position="108"/>
        <end position="129"/>
    </location>
</feature>
<reference evidence="2 3" key="1">
    <citation type="submission" date="2019-02" db="EMBL/GenBank/DDBJ databases">
        <title>Deep-cultivation of Planctomycetes and their phenomic and genomic characterization uncovers novel biology.</title>
        <authorList>
            <person name="Wiegand S."/>
            <person name="Jogler M."/>
            <person name="Boedeker C."/>
            <person name="Pinto D."/>
            <person name="Vollmers J."/>
            <person name="Rivas-Marin E."/>
            <person name="Kohn T."/>
            <person name="Peeters S.H."/>
            <person name="Heuer A."/>
            <person name="Rast P."/>
            <person name="Oberbeckmann S."/>
            <person name="Bunk B."/>
            <person name="Jeske O."/>
            <person name="Meyerdierks A."/>
            <person name="Storesund J.E."/>
            <person name="Kallscheuer N."/>
            <person name="Luecker S."/>
            <person name="Lage O.M."/>
            <person name="Pohl T."/>
            <person name="Merkel B.J."/>
            <person name="Hornburger P."/>
            <person name="Mueller R.-W."/>
            <person name="Bruemmer F."/>
            <person name="Labrenz M."/>
            <person name="Spormann A.M."/>
            <person name="Op den Camp H."/>
            <person name="Overmann J."/>
            <person name="Amann R."/>
            <person name="Jetten M.S.M."/>
            <person name="Mascher T."/>
            <person name="Medema M.H."/>
            <person name="Devos D.P."/>
            <person name="Kaster A.-K."/>
            <person name="Ovreas L."/>
            <person name="Rohde M."/>
            <person name="Galperin M.Y."/>
            <person name="Jogler C."/>
        </authorList>
    </citation>
    <scope>NUCLEOTIDE SEQUENCE [LARGE SCALE GENOMIC DNA]</scope>
    <source>
        <strain evidence="2 3">ETA_A1</strain>
    </source>
</reference>
<dbReference type="OrthoDB" id="5470789at2"/>
<feature type="compositionally biased region" description="Basic and acidic residues" evidence="1">
    <location>
        <begin position="113"/>
        <end position="129"/>
    </location>
</feature>
<dbReference type="RefSeq" id="WP_145233785.1">
    <property type="nucleotide sequence ID" value="NZ_CP036273.1"/>
</dbReference>
<dbReference type="KEGG" id="uli:ETAA1_03570"/>
<dbReference type="EMBL" id="CP036273">
    <property type="protein sequence ID" value="QDU18469.1"/>
    <property type="molecule type" value="Genomic_DNA"/>
</dbReference>
<evidence type="ECO:0000256" key="1">
    <source>
        <dbReference type="SAM" id="MobiDB-lite"/>
    </source>
</evidence>
<evidence type="ECO:0000313" key="2">
    <source>
        <dbReference type="EMBL" id="QDU18469.1"/>
    </source>
</evidence>
<dbReference type="AlphaFoldDB" id="A0A517XLU4"/>
<sequence>MGFFTGRVSFLRFAVQGDAPRAFGDEHLDKLREHAAGKQAVAAADGVEAGWAAGKSVLDVAFDLEKNVVNDCLTFDLRVDSEKLPGDLLKAYYEADLAALARENPSGLASAKQKKEAKESARERLEHEARDGRYKKRKCSQVLWDRFSNEVLFGATSSSLADRLSHLFGSTFGAGLELVTAGRRAELLAAQLGLTGSADAPSGFVAGAGDEVAWVPGGGPPDFLGNEFLLWLWFLTDRDADSVQLADGSEVTLMPARTLTLQCPRGVTGTGTLASDGPTRLPEARRAAQAGKLPRKMGLTLVRHDQQYELTLHAETLAVGSCKMPDLPEDVTNARAKLDERASQLRELVETLDLMYGRFLAVRLSADWAGELERVRRWLTHTDRQAA</sequence>
<dbReference type="Proteomes" id="UP000319576">
    <property type="component" value="Chromosome"/>
</dbReference>
<gene>
    <name evidence="2" type="ORF">ETAA1_03570</name>
</gene>
<organism evidence="2 3">
    <name type="scientific">Urbifossiella limnaea</name>
    <dbReference type="NCBI Taxonomy" id="2528023"/>
    <lineage>
        <taxon>Bacteria</taxon>
        <taxon>Pseudomonadati</taxon>
        <taxon>Planctomycetota</taxon>
        <taxon>Planctomycetia</taxon>
        <taxon>Gemmatales</taxon>
        <taxon>Gemmataceae</taxon>
        <taxon>Urbifossiella</taxon>
    </lineage>
</organism>
<keyword evidence="3" id="KW-1185">Reference proteome</keyword>